<feature type="compositionally biased region" description="Low complexity" evidence="2">
    <location>
        <begin position="93"/>
        <end position="108"/>
    </location>
</feature>
<accession>A0A5C6GBF0</accession>
<sequence length="663" mass="70438">MTKLTSDAFLPSGAIDIPINGSIGGPMSRSGFDASQPKSIMMYPGDAFNNGDGKPARRVLISSPSRNTAAQGSPINPPAAARLTSHLPLAGRPLDSPSPLNLSNSLSPVGVTRPADSARGKGGGFVHPSISSLSPPAAWGIGGATLARSVSADAAVPHHTPSRHCSGLATHSSLVENWRLERSNLEALRQKAEKLYRGQQSVIDEMSEEWLKERSEMSQLIQNLRERVQRLEGENTVLKTIASYAAHVPGLISPHNSLQSGSGGAYASHSPSVSSNKSPPPRPSGPFGRTASETSASFDLPPGLDTASRRPRHFANQGCSPCISPSALPTNGLYTPLSPRKEPRRSIATDFLSSSSPEPTGNVPIIDVQEIDPKLEGIPIRATAVQKPTFHPVPDPPGNVSSPPRSPKPAKGICNDNRQKQTPGVSIRGKLRIDRRRSGLSPLVSSKDQTKQILATDESRRLTMHAGHTPNHSLSLFPTMTATESSSAAARSQETTPTACTSSMFAEQHKNTDTGDVEDGKLGHGKADMDETSHLDGELNDDIKCYLEPLDDVPLKGPLMIKNIPAQDEIFWARVNQRLDPISRGQDALPKVLQSPELEAVTHPPGVDQPLPRDGENPEETSAEMGSDDGGENGKAKVEPDVPLKFKSTTNFGAPFGAPLGAV</sequence>
<reference evidence="4" key="1">
    <citation type="submission" date="2018-12" db="EMBL/GenBank/DDBJ databases">
        <title>The complete genome of Metarhizium rileyi, a key fungal pathogen of Lepidoptera.</title>
        <authorList>
            <person name="Binneck E."/>
            <person name="Lastra C.C.L."/>
            <person name="Sosa-Gomez D.R."/>
        </authorList>
    </citation>
    <scope>NUCLEOTIDE SEQUENCE [LARGE SCALE GENOMIC DNA]</scope>
    <source>
        <strain evidence="4">Cep018-CH2</strain>
    </source>
</reference>
<feature type="coiled-coil region" evidence="1">
    <location>
        <begin position="175"/>
        <end position="241"/>
    </location>
</feature>
<feature type="region of interest" description="Disordered" evidence="2">
    <location>
        <begin position="595"/>
        <end position="639"/>
    </location>
</feature>
<proteinExistence type="predicted"/>
<evidence type="ECO:0000313" key="3">
    <source>
        <dbReference type="EMBL" id="TWU74679.1"/>
    </source>
</evidence>
<keyword evidence="1" id="KW-0175">Coiled coil</keyword>
<evidence type="ECO:0000256" key="1">
    <source>
        <dbReference type="SAM" id="Coils"/>
    </source>
</evidence>
<evidence type="ECO:0000256" key="2">
    <source>
        <dbReference type="SAM" id="MobiDB-lite"/>
    </source>
</evidence>
<dbReference type="Proteomes" id="UP000317257">
    <property type="component" value="Unassembled WGS sequence"/>
</dbReference>
<organism evidence="3 4">
    <name type="scientific">Metarhizium rileyi (strain RCEF 4871)</name>
    <name type="common">Nomuraea rileyi</name>
    <dbReference type="NCBI Taxonomy" id="1649241"/>
    <lineage>
        <taxon>Eukaryota</taxon>
        <taxon>Fungi</taxon>
        <taxon>Dikarya</taxon>
        <taxon>Ascomycota</taxon>
        <taxon>Pezizomycotina</taxon>
        <taxon>Sordariomycetes</taxon>
        <taxon>Hypocreomycetidae</taxon>
        <taxon>Hypocreales</taxon>
        <taxon>Clavicipitaceae</taxon>
        <taxon>Metarhizium</taxon>
    </lineage>
</organism>
<comment type="caution">
    <text evidence="3">The sequence shown here is derived from an EMBL/GenBank/DDBJ whole genome shotgun (WGS) entry which is preliminary data.</text>
</comment>
<name>A0A5C6GBF0_METRR</name>
<gene>
    <name evidence="3" type="ORF">ED733_004202</name>
</gene>
<feature type="region of interest" description="Disordered" evidence="2">
    <location>
        <begin position="255"/>
        <end position="313"/>
    </location>
</feature>
<feature type="region of interest" description="Disordered" evidence="2">
    <location>
        <begin position="88"/>
        <end position="129"/>
    </location>
</feature>
<feature type="compositionally biased region" description="Acidic residues" evidence="2">
    <location>
        <begin position="617"/>
        <end position="631"/>
    </location>
</feature>
<evidence type="ECO:0000313" key="4">
    <source>
        <dbReference type="Proteomes" id="UP000317257"/>
    </source>
</evidence>
<feature type="compositionally biased region" description="Low complexity" evidence="2">
    <location>
        <begin position="268"/>
        <end position="277"/>
    </location>
</feature>
<protein>
    <submittedName>
        <fullName evidence="3">Uncharacterized protein</fullName>
    </submittedName>
</protein>
<feature type="region of interest" description="Disordered" evidence="2">
    <location>
        <begin position="432"/>
        <end position="451"/>
    </location>
</feature>
<dbReference type="AlphaFoldDB" id="A0A5C6GBF0"/>
<dbReference type="EMBL" id="SBHS01000010">
    <property type="protein sequence ID" value="TWU74679.1"/>
    <property type="molecule type" value="Genomic_DNA"/>
</dbReference>
<feature type="region of interest" description="Disordered" evidence="2">
    <location>
        <begin position="386"/>
        <end position="426"/>
    </location>
</feature>